<evidence type="ECO:0000313" key="9">
    <source>
        <dbReference type="EMBL" id="KIH58836.1"/>
    </source>
</evidence>
<evidence type="ECO:0000256" key="3">
    <source>
        <dbReference type="ARBA" id="ARBA00022729"/>
    </source>
</evidence>
<protein>
    <submittedName>
        <fullName evidence="9">Chitin binding Peritrophin-A domain protein</fullName>
    </submittedName>
</protein>
<evidence type="ECO:0000256" key="1">
    <source>
        <dbReference type="ARBA" id="ARBA00022473"/>
    </source>
</evidence>
<reference evidence="9 10" key="1">
    <citation type="submission" date="2013-12" db="EMBL/GenBank/DDBJ databases">
        <title>Draft genome of the parsitic nematode Ancylostoma duodenale.</title>
        <authorList>
            <person name="Mitreva M."/>
        </authorList>
    </citation>
    <scope>NUCLEOTIDE SEQUENCE [LARGE SCALE GENOMIC DNA]</scope>
    <source>
        <strain evidence="9 10">Zhejiang</strain>
    </source>
</reference>
<feature type="domain" description="Chitin-binding type-2" evidence="8">
    <location>
        <begin position="56"/>
        <end position="109"/>
    </location>
</feature>
<name>A0A0C2GPC3_9BILA</name>
<keyword evidence="5" id="KW-1015">Disulfide bond</keyword>
<dbReference type="InterPro" id="IPR036508">
    <property type="entry name" value="Chitin-bd_dom_sf"/>
</dbReference>
<gene>
    <name evidence="9" type="ORF">ANCDUO_10953</name>
</gene>
<dbReference type="SUPFAM" id="SSF57625">
    <property type="entry name" value="Invertebrate chitin-binding proteins"/>
    <property type="match status" value="3"/>
</dbReference>
<dbReference type="GO" id="GO:0005576">
    <property type="term" value="C:extracellular region"/>
    <property type="evidence" value="ECO:0007669"/>
    <property type="project" value="InterPro"/>
</dbReference>
<dbReference type="PROSITE" id="PS50940">
    <property type="entry name" value="CHIT_BIND_II"/>
    <property type="match status" value="2"/>
</dbReference>
<dbReference type="PANTHER" id="PTHR23301:SF0">
    <property type="entry name" value="CHITIN-BINDING TYPE-2 DOMAIN-CONTAINING PROTEIN-RELATED"/>
    <property type="match status" value="1"/>
</dbReference>
<dbReference type="Gene3D" id="2.170.140.10">
    <property type="entry name" value="Chitin binding domain"/>
    <property type="match status" value="3"/>
</dbReference>
<sequence length="220" mass="22939">MATVMKCPASLVFNEKKGYCDYPENCSSDLPPVAPAPSPLPPKPVPPPALSPPAATLDCTGRPNGYHSNGCTAEFVFCSEGMATVMKCPASLVFNEKKGYCDYPENCSSPVAPPAPLPSPVPKPPQMGQPPALSPPVGTPLDCTGRPNGYHSNGCTPEFVFCSEGVATIMKCPESLVFNEKKGYCDYVENCSPGAAVPSPMPQPVQPPALSPPVAAGFVI</sequence>
<dbReference type="EMBL" id="KN732656">
    <property type="protein sequence ID" value="KIH58836.1"/>
    <property type="molecule type" value="Genomic_DNA"/>
</dbReference>
<accession>A0A0C2GPC3</accession>
<dbReference type="PANTHER" id="PTHR23301">
    <property type="entry name" value="CHITIN BINDING PERITROPHIN-A"/>
    <property type="match status" value="1"/>
</dbReference>
<feature type="compositionally biased region" description="Pro residues" evidence="7">
    <location>
        <begin position="32"/>
        <end position="51"/>
    </location>
</feature>
<dbReference type="InterPro" id="IPR051940">
    <property type="entry name" value="Chitin_bind-dev_reg"/>
</dbReference>
<evidence type="ECO:0000256" key="4">
    <source>
        <dbReference type="ARBA" id="ARBA00022737"/>
    </source>
</evidence>
<evidence type="ECO:0000259" key="8">
    <source>
        <dbReference type="PROSITE" id="PS50940"/>
    </source>
</evidence>
<dbReference type="AlphaFoldDB" id="A0A0C2GPC3"/>
<evidence type="ECO:0000256" key="5">
    <source>
        <dbReference type="ARBA" id="ARBA00023157"/>
    </source>
</evidence>
<evidence type="ECO:0000256" key="2">
    <source>
        <dbReference type="ARBA" id="ARBA00022669"/>
    </source>
</evidence>
<feature type="region of interest" description="Disordered" evidence="7">
    <location>
        <begin position="114"/>
        <end position="134"/>
    </location>
</feature>
<evidence type="ECO:0000256" key="6">
    <source>
        <dbReference type="ARBA" id="ARBA00023180"/>
    </source>
</evidence>
<dbReference type="Pfam" id="PF01607">
    <property type="entry name" value="CBM_14"/>
    <property type="match status" value="3"/>
</dbReference>
<dbReference type="SMART" id="SM00494">
    <property type="entry name" value="ChtBD2"/>
    <property type="match status" value="2"/>
</dbReference>
<keyword evidence="2" id="KW-0147">Chitin-binding</keyword>
<feature type="domain" description="Chitin-binding type-2" evidence="8">
    <location>
        <begin position="140"/>
        <end position="193"/>
    </location>
</feature>
<keyword evidence="10" id="KW-1185">Reference proteome</keyword>
<evidence type="ECO:0000313" key="10">
    <source>
        <dbReference type="Proteomes" id="UP000054047"/>
    </source>
</evidence>
<dbReference type="OrthoDB" id="5914859at2759"/>
<feature type="region of interest" description="Disordered" evidence="7">
    <location>
        <begin position="31"/>
        <end position="52"/>
    </location>
</feature>
<dbReference type="Proteomes" id="UP000054047">
    <property type="component" value="Unassembled WGS sequence"/>
</dbReference>
<keyword evidence="6" id="KW-0325">Glycoprotein</keyword>
<keyword evidence="3" id="KW-0732">Signal</keyword>
<evidence type="ECO:0000256" key="7">
    <source>
        <dbReference type="SAM" id="MobiDB-lite"/>
    </source>
</evidence>
<keyword evidence="4" id="KW-0677">Repeat</keyword>
<proteinExistence type="predicted"/>
<dbReference type="GO" id="GO:0008061">
    <property type="term" value="F:chitin binding"/>
    <property type="evidence" value="ECO:0007669"/>
    <property type="project" value="UniProtKB-KW"/>
</dbReference>
<organism evidence="9 10">
    <name type="scientific">Ancylostoma duodenale</name>
    <dbReference type="NCBI Taxonomy" id="51022"/>
    <lineage>
        <taxon>Eukaryota</taxon>
        <taxon>Metazoa</taxon>
        <taxon>Ecdysozoa</taxon>
        <taxon>Nematoda</taxon>
        <taxon>Chromadorea</taxon>
        <taxon>Rhabditida</taxon>
        <taxon>Rhabditina</taxon>
        <taxon>Rhabditomorpha</taxon>
        <taxon>Strongyloidea</taxon>
        <taxon>Ancylostomatidae</taxon>
        <taxon>Ancylostomatinae</taxon>
        <taxon>Ancylostoma</taxon>
    </lineage>
</organism>
<dbReference type="InterPro" id="IPR002557">
    <property type="entry name" value="Chitin-bd_dom"/>
</dbReference>
<keyword evidence="1" id="KW-0217">Developmental protein</keyword>